<organism evidence="6">
    <name type="scientific">Lucilia cuprina</name>
    <name type="common">Green bottle fly</name>
    <name type="synonym">Australian sheep blowfly</name>
    <dbReference type="NCBI Taxonomy" id="7375"/>
    <lineage>
        <taxon>Eukaryota</taxon>
        <taxon>Metazoa</taxon>
        <taxon>Ecdysozoa</taxon>
        <taxon>Arthropoda</taxon>
        <taxon>Hexapoda</taxon>
        <taxon>Insecta</taxon>
        <taxon>Pterygota</taxon>
        <taxon>Neoptera</taxon>
        <taxon>Endopterygota</taxon>
        <taxon>Diptera</taxon>
        <taxon>Brachycera</taxon>
        <taxon>Muscomorpha</taxon>
        <taxon>Oestroidea</taxon>
        <taxon>Calliphoridae</taxon>
        <taxon>Luciliinae</taxon>
        <taxon>Lucilia</taxon>
    </lineage>
</organism>
<dbReference type="PRINTS" id="PR00299">
    <property type="entry name" value="ACRYSTALLIN"/>
</dbReference>
<accession>A0A068BB78</accession>
<keyword evidence="1 6" id="KW-0346">Stress response</keyword>
<evidence type="ECO:0000313" key="6">
    <source>
        <dbReference type="EMBL" id="AIC83084.1"/>
    </source>
</evidence>
<dbReference type="GO" id="GO:0009408">
    <property type="term" value="P:response to heat"/>
    <property type="evidence" value="ECO:0007669"/>
    <property type="project" value="UniProtKB-ARBA"/>
</dbReference>
<dbReference type="PANTHER" id="PTHR45640:SF13">
    <property type="entry name" value="HEAT SHOCK PROTEIN 22-RELATED"/>
    <property type="match status" value="1"/>
</dbReference>
<dbReference type="OrthoDB" id="1431247at2759"/>
<evidence type="ECO:0000256" key="3">
    <source>
        <dbReference type="RuleBase" id="RU003616"/>
    </source>
</evidence>
<evidence type="ECO:0000256" key="1">
    <source>
        <dbReference type="ARBA" id="ARBA00023016"/>
    </source>
</evidence>
<dbReference type="EMBL" id="KJ840796">
    <property type="protein sequence ID" value="AIC83084.1"/>
    <property type="molecule type" value="Genomic_DNA"/>
</dbReference>
<dbReference type="GO" id="GO:0005634">
    <property type="term" value="C:nucleus"/>
    <property type="evidence" value="ECO:0007669"/>
    <property type="project" value="TreeGrafter"/>
</dbReference>
<sequence length="221" mass="24863">MSIIPLLHLARELDHDYRTDWGHLLEDDFGFGVHAHDLFHPRRLLLPNTLGLGRRRYSPYERSHGHHNQMSRRASGGPNALLPAVGKDGFQVCMDVSQFKPNELTVKVVDNTVVVEGKHEEREDGHGMIQRHFVRKYTLPKGFDPNEVVSTVSSDGVLTLKAPPPPSKEQAKSERIVQIQQTGPAQFERQGHPAPPKGWAVEKPKMAAARKWRLASKPGYP</sequence>
<dbReference type="FunFam" id="2.60.40.790:FF:000042">
    <property type="entry name" value="heat shock protein 27"/>
    <property type="match status" value="1"/>
</dbReference>
<feature type="domain" description="SHSP" evidence="5">
    <location>
        <begin position="71"/>
        <end position="182"/>
    </location>
</feature>
<gene>
    <name evidence="6" type="primary">hsp27</name>
</gene>
<feature type="non-terminal residue" evidence="6">
    <location>
        <position position="221"/>
    </location>
</feature>
<feature type="region of interest" description="Disordered" evidence="4">
    <location>
        <begin position="157"/>
        <end position="221"/>
    </location>
</feature>
<dbReference type="InterPro" id="IPR008978">
    <property type="entry name" value="HSP20-like_chaperone"/>
</dbReference>
<name>A0A068BB78_LUCCU</name>
<dbReference type="GO" id="GO:0005737">
    <property type="term" value="C:cytoplasm"/>
    <property type="evidence" value="ECO:0007669"/>
    <property type="project" value="TreeGrafter"/>
</dbReference>
<dbReference type="InterPro" id="IPR001436">
    <property type="entry name" value="Alpha-crystallin/sHSP_animal"/>
</dbReference>
<comment type="similarity">
    <text evidence="2 3">Belongs to the small heat shock protein (HSP20) family.</text>
</comment>
<reference evidence="6" key="1">
    <citation type="submission" date="2014-05" db="EMBL/GenBank/DDBJ databases">
        <title>Molecular cloning and Functional analysis of small HSP27 in Sheep Blowfly, Lucilia cuprina upon hyperthermia.</title>
        <authorList>
            <person name="Singh M.K."/>
            <person name="Tiwari P.K."/>
        </authorList>
    </citation>
    <scope>NUCLEOTIDE SEQUENCE</scope>
</reference>
<dbReference type="InterPro" id="IPR002068">
    <property type="entry name" value="A-crystallin/Hsp20_dom"/>
</dbReference>
<dbReference type="GO" id="GO:0042026">
    <property type="term" value="P:protein refolding"/>
    <property type="evidence" value="ECO:0007669"/>
    <property type="project" value="TreeGrafter"/>
</dbReference>
<dbReference type="GO" id="GO:0051082">
    <property type="term" value="F:unfolded protein binding"/>
    <property type="evidence" value="ECO:0007669"/>
    <property type="project" value="UniProtKB-ARBA"/>
</dbReference>
<protein>
    <submittedName>
        <fullName evidence="6">Heat shock protein 27</fullName>
    </submittedName>
</protein>
<dbReference type="Pfam" id="PF00011">
    <property type="entry name" value="HSP20"/>
    <property type="match status" value="1"/>
</dbReference>
<dbReference type="PANTHER" id="PTHR45640">
    <property type="entry name" value="HEAT SHOCK PROTEIN HSP-12.2-RELATED"/>
    <property type="match status" value="1"/>
</dbReference>
<dbReference type="SMR" id="A0A068BB78"/>
<dbReference type="SUPFAM" id="SSF49764">
    <property type="entry name" value="HSP20-like chaperones"/>
    <property type="match status" value="1"/>
</dbReference>
<dbReference type="Gene3D" id="2.60.40.790">
    <property type="match status" value="1"/>
</dbReference>
<evidence type="ECO:0000256" key="2">
    <source>
        <dbReference type="PROSITE-ProRule" id="PRU00285"/>
    </source>
</evidence>
<dbReference type="CDD" id="cd06526">
    <property type="entry name" value="metazoan_ACD"/>
    <property type="match status" value="1"/>
</dbReference>
<evidence type="ECO:0000256" key="4">
    <source>
        <dbReference type="SAM" id="MobiDB-lite"/>
    </source>
</evidence>
<dbReference type="PROSITE" id="PS01031">
    <property type="entry name" value="SHSP"/>
    <property type="match status" value="1"/>
</dbReference>
<proteinExistence type="inferred from homology"/>
<evidence type="ECO:0000259" key="5">
    <source>
        <dbReference type="PROSITE" id="PS01031"/>
    </source>
</evidence>
<dbReference type="AlphaFoldDB" id="A0A068BB78"/>